<keyword evidence="3" id="KW-0238">DNA-binding</keyword>
<dbReference type="InterPro" id="IPR001005">
    <property type="entry name" value="SANT/Myb"/>
</dbReference>
<keyword evidence="4" id="KW-0804">Transcription</keyword>
<feature type="domain" description="HTH myb-type" evidence="8">
    <location>
        <begin position="366"/>
        <end position="421"/>
    </location>
</feature>
<dbReference type="AlphaFoldDB" id="A0ABD2BGZ9"/>
<dbReference type="PROSITE" id="PS50090">
    <property type="entry name" value="MYB_LIKE"/>
    <property type="match status" value="3"/>
</dbReference>
<dbReference type="PANTHER" id="PTHR46621">
    <property type="entry name" value="SNRNA-ACTIVATING PROTEIN COMPLEX SUBUNIT 4"/>
    <property type="match status" value="1"/>
</dbReference>
<evidence type="ECO:0000256" key="5">
    <source>
        <dbReference type="ARBA" id="ARBA00023242"/>
    </source>
</evidence>
<dbReference type="GO" id="GO:0003677">
    <property type="term" value="F:DNA binding"/>
    <property type="evidence" value="ECO:0007669"/>
    <property type="project" value="UniProtKB-KW"/>
</dbReference>
<dbReference type="CDD" id="cd00167">
    <property type="entry name" value="SANT"/>
    <property type="match status" value="2"/>
</dbReference>
<keyword evidence="5" id="KW-0539">Nucleus</keyword>
<dbReference type="SMART" id="SM00717">
    <property type="entry name" value="SANT"/>
    <property type="match status" value="4"/>
</dbReference>
<evidence type="ECO:0000313" key="9">
    <source>
        <dbReference type="EMBL" id="KAL2732034.1"/>
    </source>
</evidence>
<dbReference type="PANTHER" id="PTHR46621:SF1">
    <property type="entry name" value="SNRNA-ACTIVATING PROTEIN COMPLEX SUBUNIT 4"/>
    <property type="match status" value="1"/>
</dbReference>
<feature type="coiled-coil region" evidence="6">
    <location>
        <begin position="68"/>
        <end position="113"/>
    </location>
</feature>
<organism evidence="9 10">
    <name type="scientific">Vespula squamosa</name>
    <name type="common">Southern yellow jacket</name>
    <name type="synonym">Wasp</name>
    <dbReference type="NCBI Taxonomy" id="30214"/>
    <lineage>
        <taxon>Eukaryota</taxon>
        <taxon>Metazoa</taxon>
        <taxon>Ecdysozoa</taxon>
        <taxon>Arthropoda</taxon>
        <taxon>Hexapoda</taxon>
        <taxon>Insecta</taxon>
        <taxon>Pterygota</taxon>
        <taxon>Neoptera</taxon>
        <taxon>Endopterygota</taxon>
        <taxon>Hymenoptera</taxon>
        <taxon>Apocrita</taxon>
        <taxon>Aculeata</taxon>
        <taxon>Vespoidea</taxon>
        <taxon>Vespidae</taxon>
        <taxon>Vespinae</taxon>
        <taxon>Vespula</taxon>
    </lineage>
</organism>
<reference evidence="9 10" key="1">
    <citation type="journal article" date="2024" name="Ann. Entomol. Soc. Am.">
        <title>Genomic analyses of the southern and eastern yellowjacket wasps (Hymenoptera: Vespidae) reveal evolutionary signatures of social life.</title>
        <authorList>
            <person name="Catto M.A."/>
            <person name="Caine P.B."/>
            <person name="Orr S.E."/>
            <person name="Hunt B.G."/>
            <person name="Goodisman M.A.D."/>
        </authorList>
    </citation>
    <scope>NUCLEOTIDE SEQUENCE [LARGE SCALE GENOMIC DNA]</scope>
    <source>
        <strain evidence="9">233</strain>
        <tissue evidence="9">Head and thorax</tissue>
    </source>
</reference>
<evidence type="ECO:0000259" key="7">
    <source>
        <dbReference type="PROSITE" id="PS50090"/>
    </source>
</evidence>
<gene>
    <name evidence="9" type="ORF">V1478_004722</name>
</gene>
<dbReference type="SUPFAM" id="SSF46689">
    <property type="entry name" value="Homeodomain-like"/>
    <property type="match status" value="3"/>
</dbReference>
<keyword evidence="6" id="KW-0175">Coiled coil</keyword>
<sequence length="906" mass="105668">MPRSSAMSDSEDSNIVDEIKDLENVLATIPANLKSSEKSPIETIHEFPQDGGSFEESETPKDLTIDKLTTALNLNKQMIEELMNTKNEVSAILEDCEQQLQMIDRKIKKYVKHWTNNSKINISTAGMPYFKDKNFFAAPKNHDAKLKAARGELQIANFQKACIWTIKDRKVVLNTVYDEVMMSVLENSKNKEIQESEIDSIISSEDTFKRMLKARNVDEMIGPLGEKKFDWLKIAAMNVDGRHSADECSVMWNILLHPDINKSKWTRTEESRLKKIAKFYKCEDWDNIAKKLNTKRSGYQCFVKYTSMGNLLKLTERTWTMKEDERLCDIVAKCRIGNFVPWAEVMSYMNFRPKQQIYFRWMFKLAPHLKKGRFTKAESETLLQGVHKFGTNFSLIAAQLMPDRTSIQLNDHYQTLTSKGSTHHWTLHADMKLIDLYKKIGPDWSKIAKNFKYKNRTQLRHRYTALYKYASKGLSIFEIPRSKNENLSKMEDAEFSDKEYCVDVIENDIDDKLDELLVEYFQNLDTIESSQNENFSYDSQKLCKDTKELYSILESLQVDLHIPDNFDYLPLIEIDKQLLYSLKTYIKSRFEKQNCSKEVEAFKLKMFGSQNNEEQKDHFIPPLPFGAYADIKNHKQTENIDYVFDTNKKFVVDVNMEFNTPESIIHLIGGLEEHIQFNKISTLYCIKNDKCEQKRIIQPININKKPNLHKNNDFPSSSKTDESYSLNVDNQLTFIQPKNYINKNNYLEYKVNTMVYESFGESSLWVSPMDHKKELINVLGIAIKPNYITLSTYRNLITLKNIYDIENISNNVQSNYKDIEKAYKSGKAYELLKRRLIQLFKYPICMSYLSIEEMNNTTGSSLEESKNVVCNKRKAIQKNKFRTKRVKENLPEKFICNGDTSMPSIT</sequence>
<evidence type="ECO:0000259" key="8">
    <source>
        <dbReference type="PROSITE" id="PS51294"/>
    </source>
</evidence>
<dbReference type="Proteomes" id="UP001607302">
    <property type="component" value="Unassembled WGS sequence"/>
</dbReference>
<feature type="domain" description="Myb-like" evidence="7">
    <location>
        <begin position="425"/>
        <end position="467"/>
    </location>
</feature>
<evidence type="ECO:0000256" key="3">
    <source>
        <dbReference type="ARBA" id="ARBA00023125"/>
    </source>
</evidence>
<dbReference type="Pfam" id="PF00249">
    <property type="entry name" value="Myb_DNA-binding"/>
    <property type="match status" value="3"/>
</dbReference>
<dbReference type="EMBL" id="JAUDFV010000102">
    <property type="protein sequence ID" value="KAL2732034.1"/>
    <property type="molecule type" value="Genomic_DNA"/>
</dbReference>
<name>A0ABD2BGZ9_VESSQ</name>
<dbReference type="InterPro" id="IPR051575">
    <property type="entry name" value="Myb-like_DNA-bd"/>
</dbReference>
<keyword evidence="2" id="KW-0805">Transcription regulation</keyword>
<evidence type="ECO:0000256" key="2">
    <source>
        <dbReference type="ARBA" id="ARBA00023015"/>
    </source>
</evidence>
<evidence type="ECO:0000256" key="4">
    <source>
        <dbReference type="ARBA" id="ARBA00023163"/>
    </source>
</evidence>
<evidence type="ECO:0000256" key="6">
    <source>
        <dbReference type="SAM" id="Coils"/>
    </source>
</evidence>
<protein>
    <recommendedName>
        <fullName evidence="11">snRNA-activating protein complex subunit 4</fullName>
    </recommendedName>
</protein>
<feature type="domain" description="Myb-like" evidence="7">
    <location>
        <begin position="257"/>
        <end position="309"/>
    </location>
</feature>
<dbReference type="InterPro" id="IPR017930">
    <property type="entry name" value="Myb_dom"/>
</dbReference>
<dbReference type="Gene3D" id="1.10.10.60">
    <property type="entry name" value="Homeodomain-like"/>
    <property type="match status" value="4"/>
</dbReference>
<keyword evidence="10" id="KW-1185">Reference proteome</keyword>
<evidence type="ECO:0000256" key="1">
    <source>
        <dbReference type="ARBA" id="ARBA00004123"/>
    </source>
</evidence>
<comment type="caution">
    <text evidence="9">The sequence shown here is derived from an EMBL/GenBank/DDBJ whole genome shotgun (WGS) entry which is preliminary data.</text>
</comment>
<evidence type="ECO:0000313" key="10">
    <source>
        <dbReference type="Proteomes" id="UP001607302"/>
    </source>
</evidence>
<accession>A0ABD2BGZ9</accession>
<dbReference type="GO" id="GO:0005634">
    <property type="term" value="C:nucleus"/>
    <property type="evidence" value="ECO:0007669"/>
    <property type="project" value="UniProtKB-SubCell"/>
</dbReference>
<feature type="domain" description="Myb-like" evidence="7">
    <location>
        <begin position="366"/>
        <end position="417"/>
    </location>
</feature>
<evidence type="ECO:0008006" key="11">
    <source>
        <dbReference type="Google" id="ProtNLM"/>
    </source>
</evidence>
<comment type="subcellular location">
    <subcellularLocation>
        <location evidence="1">Nucleus</location>
    </subcellularLocation>
</comment>
<feature type="domain" description="HTH myb-type" evidence="8">
    <location>
        <begin position="257"/>
        <end position="313"/>
    </location>
</feature>
<proteinExistence type="predicted"/>
<dbReference type="PROSITE" id="PS51294">
    <property type="entry name" value="HTH_MYB"/>
    <property type="match status" value="2"/>
</dbReference>
<dbReference type="InterPro" id="IPR009057">
    <property type="entry name" value="Homeodomain-like_sf"/>
</dbReference>